<name>A0A5B8VMF4_9BACT</name>
<dbReference type="InterPro" id="IPR026444">
    <property type="entry name" value="Secre_tail"/>
</dbReference>
<keyword evidence="4" id="KW-1185">Reference proteome</keyword>
<keyword evidence="1" id="KW-0732">Signal</keyword>
<evidence type="ECO:0000313" key="3">
    <source>
        <dbReference type="EMBL" id="QEC72271.1"/>
    </source>
</evidence>
<organism evidence="3 4">
    <name type="scientific">Arachidicoccus ginsenosidivorans</name>
    <dbReference type="NCBI Taxonomy" id="496057"/>
    <lineage>
        <taxon>Bacteria</taxon>
        <taxon>Pseudomonadati</taxon>
        <taxon>Bacteroidota</taxon>
        <taxon>Chitinophagia</taxon>
        <taxon>Chitinophagales</taxon>
        <taxon>Chitinophagaceae</taxon>
        <taxon>Arachidicoccus</taxon>
    </lineage>
</organism>
<dbReference type="Proteomes" id="UP000321291">
    <property type="component" value="Chromosome"/>
</dbReference>
<feature type="domain" description="Secretion system C-terminal sorting" evidence="2">
    <location>
        <begin position="610"/>
        <end position="676"/>
    </location>
</feature>
<dbReference type="Gene3D" id="2.60.40.3440">
    <property type="match status" value="1"/>
</dbReference>
<sequence length="676" mass="71984">MKREFYTCHEQASGDVKSRGFVSTKTFIKSASFLMAFALLGTVAFAQTPSAANDAATTGKNMPVTIKVLANDAGYVANKTTIEANPSHGTAEINPNTGIINYWPAADYTGNDQLTYRISNKRGNTATAQVSITINDEVCSTPINGNDFSWTDQTSSETVITKAMTQPATSNGFVFDIYKLDNSFNMKINGIDLASQEIQFQSDGTSGVNIQYQDGEDFENGRSIWELEGDEAHPTVRVQILPDGSIKMFVVKSSGGELYPVELMAGAQFNAIPWHPDAENKITVTQEVSGPTVMEGKGYGLNAIDNPVISLNTEGGQAATEAPTTCGGNGIIHLNITGVDDGVYDLAYQGGTLQNVQITAGKADVSAAAGVYNNITIGNGNCQSADGVNAEIYAFPCTVDDVANVERGTVTGNVLDNDGNDNAAGFVVTEVTIGGQQYPVDATNGSDIELPGKGNLHVNPDGSFTFEPDGSFSGPLDEITYTVDNGHGTTNTGKLQISINSTLPVSGVQDFNVVRKGQTAILSWSTFTESQNKGFRAERSTDGKSWKAIGFKNSLGNAGNSTSQLNYTLVDADPLQQTAYYRLVQVDLSGRENVLSVVKSLNGILNSLRVYPNPAGDHITIMNPASIIYIYDVSGRNVMTQGVQPGVKSVNLNVQGLAQGIYFVKSGSQRIKLIKK</sequence>
<protein>
    <submittedName>
        <fullName evidence="3">T9SS type A sorting domain-containing protein</fullName>
    </submittedName>
</protein>
<evidence type="ECO:0000313" key="4">
    <source>
        <dbReference type="Proteomes" id="UP000321291"/>
    </source>
</evidence>
<dbReference type="NCBIfam" id="TIGR04183">
    <property type="entry name" value="Por_Secre_tail"/>
    <property type="match status" value="1"/>
</dbReference>
<dbReference type="KEGG" id="agi:FSB73_11920"/>
<dbReference type="EMBL" id="CP042434">
    <property type="protein sequence ID" value="QEC72271.1"/>
    <property type="molecule type" value="Genomic_DNA"/>
</dbReference>
<gene>
    <name evidence="3" type="ORF">FSB73_11920</name>
</gene>
<dbReference type="OrthoDB" id="9805017at2"/>
<proteinExistence type="predicted"/>
<dbReference type="Pfam" id="PF18962">
    <property type="entry name" value="Por_Secre_tail"/>
    <property type="match status" value="1"/>
</dbReference>
<dbReference type="RefSeq" id="WP_146782313.1">
    <property type="nucleotide sequence ID" value="NZ_CP042434.1"/>
</dbReference>
<dbReference type="AlphaFoldDB" id="A0A5B8VMF4"/>
<reference evidence="3 4" key="1">
    <citation type="journal article" date="2017" name="Int. J. Syst. Evol. Microbiol.">
        <title>Arachidicoccus ginsenosidivorans sp. nov., with ginsenoside-converting activity isolated from ginseng cultivating soil.</title>
        <authorList>
            <person name="Siddiqi M.Z."/>
            <person name="Aslam Z."/>
            <person name="Im W.T."/>
        </authorList>
    </citation>
    <scope>NUCLEOTIDE SEQUENCE [LARGE SCALE GENOMIC DNA]</scope>
    <source>
        <strain evidence="3 4">Gsoil 809</strain>
    </source>
</reference>
<evidence type="ECO:0000256" key="1">
    <source>
        <dbReference type="SAM" id="SignalP"/>
    </source>
</evidence>
<dbReference type="Pfam" id="PF17963">
    <property type="entry name" value="Big_9"/>
    <property type="match status" value="2"/>
</dbReference>
<evidence type="ECO:0000259" key="2">
    <source>
        <dbReference type="Pfam" id="PF18962"/>
    </source>
</evidence>
<feature type="signal peptide" evidence="1">
    <location>
        <begin position="1"/>
        <end position="46"/>
    </location>
</feature>
<feature type="chain" id="PRO_5022705720" evidence="1">
    <location>
        <begin position="47"/>
        <end position="676"/>
    </location>
</feature>
<accession>A0A5B8VMF4</accession>